<evidence type="ECO:0000259" key="2">
    <source>
        <dbReference type="PROSITE" id="PS50858"/>
    </source>
</evidence>
<feature type="compositionally biased region" description="Basic and acidic residues" evidence="1">
    <location>
        <begin position="384"/>
        <end position="404"/>
    </location>
</feature>
<sequence length="473" mass="53275">MDFFRSVFTVESESQRSESETKSKLPLNQEHSELPDPSSRSLPKPENPNPSPSSDGGRSLGGLIKTLTTKSESVFETYRRDLKEFGAGLKKEIKVAQGSLENAGHAIDEIGSSVLKGTAQIISHGKDAILSLDQETDSFENNKERNITSQQSLDSKRYSRFDAQVRAIQGDASTYCDDPEDLDDYRKWKSEFALEEKREETECLLQENVAMASLYERVVPDSVDEETFWCRYFYRVYKLKQTEELRAKLVRRANSREDEEEDLSWDVEEDDEEDVVEEEDDNDIGRKGNEKLGSKEDSAGSRKHGVEETSEIKKMDNEESEQKGKSFDNKKSTEDSEQTVSVKEKEISVEEMKSKEEKTTSEGDNVASKKADLDISKGETVTMSDEKASSEGKGDNGESCKDSEFSVVSSHPSMPEEEDLGWDEIEDLSSIDDKKTDHSGSANKADLRKRLSAAEEEEDLSWDIEDDDEPAKA</sequence>
<dbReference type="PANTHER" id="PTHR16019">
    <property type="entry name" value="SYNAPSE-ASSOCIATED PROTEIN"/>
    <property type="match status" value="1"/>
</dbReference>
<proteinExistence type="predicted"/>
<dbReference type="InterPro" id="IPR035925">
    <property type="entry name" value="BSD_dom_sf"/>
</dbReference>
<organism evidence="3">
    <name type="scientific">Rhizophora mucronata</name>
    <name type="common">Asiatic mangrove</name>
    <dbReference type="NCBI Taxonomy" id="61149"/>
    <lineage>
        <taxon>Eukaryota</taxon>
        <taxon>Viridiplantae</taxon>
        <taxon>Streptophyta</taxon>
        <taxon>Embryophyta</taxon>
        <taxon>Tracheophyta</taxon>
        <taxon>Spermatophyta</taxon>
        <taxon>Magnoliopsida</taxon>
        <taxon>eudicotyledons</taxon>
        <taxon>Gunneridae</taxon>
        <taxon>Pentapetalae</taxon>
        <taxon>rosids</taxon>
        <taxon>fabids</taxon>
        <taxon>Malpighiales</taxon>
        <taxon>Rhizophoraceae</taxon>
        <taxon>Rhizophora</taxon>
    </lineage>
</organism>
<feature type="compositionally biased region" description="Basic and acidic residues" evidence="1">
    <location>
        <begin position="342"/>
        <end position="377"/>
    </location>
</feature>
<dbReference type="AlphaFoldDB" id="A0A2P2J9Z6"/>
<dbReference type="SMART" id="SM00751">
    <property type="entry name" value="BSD"/>
    <property type="match status" value="1"/>
</dbReference>
<feature type="compositionally biased region" description="Acidic residues" evidence="1">
    <location>
        <begin position="257"/>
        <end position="282"/>
    </location>
</feature>
<dbReference type="EMBL" id="GGEC01009734">
    <property type="protein sequence ID" value="MBW90217.1"/>
    <property type="molecule type" value="Transcribed_RNA"/>
</dbReference>
<dbReference type="Gene3D" id="1.10.3970.10">
    <property type="entry name" value="BSD domain"/>
    <property type="match status" value="1"/>
</dbReference>
<feature type="region of interest" description="Disordered" evidence="1">
    <location>
        <begin position="257"/>
        <end position="473"/>
    </location>
</feature>
<feature type="domain" description="BSD" evidence="2">
    <location>
        <begin position="188"/>
        <end position="240"/>
    </location>
</feature>
<evidence type="ECO:0000256" key="1">
    <source>
        <dbReference type="SAM" id="MobiDB-lite"/>
    </source>
</evidence>
<name>A0A2P2J9Z6_RHIMU</name>
<feature type="compositionally biased region" description="Acidic residues" evidence="1">
    <location>
        <begin position="454"/>
        <end position="473"/>
    </location>
</feature>
<accession>A0A2P2J9Z6</accession>
<dbReference type="GO" id="GO:0005737">
    <property type="term" value="C:cytoplasm"/>
    <property type="evidence" value="ECO:0007669"/>
    <property type="project" value="TreeGrafter"/>
</dbReference>
<dbReference type="PANTHER" id="PTHR16019:SF5">
    <property type="entry name" value="BSD DOMAIN-CONTAINING PROTEIN 1"/>
    <property type="match status" value="1"/>
</dbReference>
<reference evidence="3" key="1">
    <citation type="submission" date="2018-02" db="EMBL/GenBank/DDBJ databases">
        <title>Rhizophora mucronata_Transcriptome.</title>
        <authorList>
            <person name="Meera S.P."/>
            <person name="Sreeshan A."/>
            <person name="Augustine A."/>
        </authorList>
    </citation>
    <scope>NUCLEOTIDE SEQUENCE</scope>
    <source>
        <tissue evidence="3">Leaf</tissue>
    </source>
</reference>
<evidence type="ECO:0000313" key="3">
    <source>
        <dbReference type="EMBL" id="MBW90217.1"/>
    </source>
</evidence>
<feature type="compositionally biased region" description="Basic and acidic residues" evidence="1">
    <location>
        <begin position="13"/>
        <end position="23"/>
    </location>
</feature>
<feature type="compositionally biased region" description="Acidic residues" evidence="1">
    <location>
        <begin position="415"/>
        <end position="430"/>
    </location>
</feature>
<feature type="region of interest" description="Disordered" evidence="1">
    <location>
        <begin position="1"/>
        <end position="63"/>
    </location>
</feature>
<dbReference type="InterPro" id="IPR051494">
    <property type="entry name" value="BSD_domain-containing"/>
</dbReference>
<dbReference type="PROSITE" id="PS50858">
    <property type="entry name" value="BSD"/>
    <property type="match status" value="1"/>
</dbReference>
<dbReference type="InterPro" id="IPR005607">
    <property type="entry name" value="BSD_dom"/>
</dbReference>
<feature type="compositionally biased region" description="Basic and acidic residues" evidence="1">
    <location>
        <begin position="283"/>
        <end position="334"/>
    </location>
</feature>
<dbReference type="SUPFAM" id="SSF140383">
    <property type="entry name" value="BSD domain-like"/>
    <property type="match status" value="1"/>
</dbReference>
<protein>
    <submittedName>
        <fullName evidence="3">Synapse-associated protein</fullName>
    </submittedName>
</protein>
<dbReference type="Pfam" id="PF03909">
    <property type="entry name" value="BSD"/>
    <property type="match status" value="1"/>
</dbReference>